<sequence length="96" mass="10639">MTTTTGDPTTTVATTAVGNAATTLPTLLNVCYYHGLLPREDVQFFLKNNGDFLVRISQLHTGDTERQIIISLMVEKDAGDLGLKHFVIRKQKGKYQ</sequence>
<accession>A0AC35FDI4</accession>
<dbReference type="Proteomes" id="UP000887580">
    <property type="component" value="Unplaced"/>
</dbReference>
<dbReference type="WBParaSite" id="PS1159_v2.g1557.t1">
    <property type="protein sequence ID" value="PS1159_v2.g1557.t1"/>
    <property type="gene ID" value="PS1159_v2.g1557"/>
</dbReference>
<evidence type="ECO:0000313" key="2">
    <source>
        <dbReference type="WBParaSite" id="PS1159_v2.g1557.t1"/>
    </source>
</evidence>
<evidence type="ECO:0000313" key="1">
    <source>
        <dbReference type="Proteomes" id="UP000887580"/>
    </source>
</evidence>
<proteinExistence type="predicted"/>
<organism evidence="1 2">
    <name type="scientific">Panagrolaimus sp. PS1159</name>
    <dbReference type="NCBI Taxonomy" id="55785"/>
    <lineage>
        <taxon>Eukaryota</taxon>
        <taxon>Metazoa</taxon>
        <taxon>Ecdysozoa</taxon>
        <taxon>Nematoda</taxon>
        <taxon>Chromadorea</taxon>
        <taxon>Rhabditida</taxon>
        <taxon>Tylenchina</taxon>
        <taxon>Panagrolaimomorpha</taxon>
        <taxon>Panagrolaimoidea</taxon>
        <taxon>Panagrolaimidae</taxon>
        <taxon>Panagrolaimus</taxon>
    </lineage>
</organism>
<protein>
    <submittedName>
        <fullName evidence="2">SH2 domain-containing protein</fullName>
    </submittedName>
</protein>
<name>A0AC35FDI4_9BILA</name>
<reference evidence="2" key="1">
    <citation type="submission" date="2022-11" db="UniProtKB">
        <authorList>
            <consortium name="WormBaseParasite"/>
        </authorList>
    </citation>
    <scope>IDENTIFICATION</scope>
</reference>